<proteinExistence type="predicted"/>
<feature type="compositionally biased region" description="Basic and acidic residues" evidence="1">
    <location>
        <begin position="1"/>
        <end position="12"/>
    </location>
</feature>
<name>A0AAN6MZQ0_9PEZI</name>
<feature type="region of interest" description="Disordered" evidence="1">
    <location>
        <begin position="1"/>
        <end position="98"/>
    </location>
</feature>
<gene>
    <name evidence="2" type="ORF">QBC46DRAFT_272277</name>
</gene>
<dbReference type="EMBL" id="MU853935">
    <property type="protein sequence ID" value="KAK3935198.1"/>
    <property type="molecule type" value="Genomic_DNA"/>
</dbReference>
<dbReference type="Proteomes" id="UP001303473">
    <property type="component" value="Unassembled WGS sequence"/>
</dbReference>
<reference evidence="3" key="1">
    <citation type="journal article" date="2023" name="Mol. Phylogenet. Evol.">
        <title>Genome-scale phylogeny and comparative genomics of the fungal order Sordariales.</title>
        <authorList>
            <person name="Hensen N."/>
            <person name="Bonometti L."/>
            <person name="Westerberg I."/>
            <person name="Brannstrom I.O."/>
            <person name="Guillou S."/>
            <person name="Cros-Aarteil S."/>
            <person name="Calhoun S."/>
            <person name="Haridas S."/>
            <person name="Kuo A."/>
            <person name="Mondo S."/>
            <person name="Pangilinan J."/>
            <person name="Riley R."/>
            <person name="LaButti K."/>
            <person name="Andreopoulos B."/>
            <person name="Lipzen A."/>
            <person name="Chen C."/>
            <person name="Yan M."/>
            <person name="Daum C."/>
            <person name="Ng V."/>
            <person name="Clum A."/>
            <person name="Steindorff A."/>
            <person name="Ohm R.A."/>
            <person name="Martin F."/>
            <person name="Silar P."/>
            <person name="Natvig D.O."/>
            <person name="Lalanne C."/>
            <person name="Gautier V."/>
            <person name="Ament-Velasquez S.L."/>
            <person name="Kruys A."/>
            <person name="Hutchinson M.I."/>
            <person name="Powell A.J."/>
            <person name="Barry K."/>
            <person name="Miller A.N."/>
            <person name="Grigoriev I.V."/>
            <person name="Debuchy R."/>
            <person name="Gladieux P."/>
            <person name="Hiltunen Thoren M."/>
            <person name="Johannesson H."/>
        </authorList>
    </citation>
    <scope>NUCLEOTIDE SEQUENCE [LARGE SCALE GENOMIC DNA]</scope>
    <source>
        <strain evidence="3">CBS 340.73</strain>
    </source>
</reference>
<dbReference type="AlphaFoldDB" id="A0AAN6MZQ0"/>
<organism evidence="2 3">
    <name type="scientific">Diplogelasinospora grovesii</name>
    <dbReference type="NCBI Taxonomy" id="303347"/>
    <lineage>
        <taxon>Eukaryota</taxon>
        <taxon>Fungi</taxon>
        <taxon>Dikarya</taxon>
        <taxon>Ascomycota</taxon>
        <taxon>Pezizomycotina</taxon>
        <taxon>Sordariomycetes</taxon>
        <taxon>Sordariomycetidae</taxon>
        <taxon>Sordariales</taxon>
        <taxon>Diplogelasinosporaceae</taxon>
        <taxon>Diplogelasinospora</taxon>
    </lineage>
</organism>
<feature type="compositionally biased region" description="Polar residues" evidence="1">
    <location>
        <begin position="52"/>
        <end position="71"/>
    </location>
</feature>
<sequence length="146" mass="16529">MGHTWPEGDRLLSARQGQNDVTRRDPTDAVPKLGVRQFWPFTTKEQKKPGREQQSPQINQAKQASQSNRPSQDGRRVPACSRESAKMHTRRHWEISHDGDNTYNGQHCGQSVMDAVKDHTSCRPMTDWTCVASVTVQFHTPMTCTG</sequence>
<evidence type="ECO:0000313" key="3">
    <source>
        <dbReference type="Proteomes" id="UP001303473"/>
    </source>
</evidence>
<evidence type="ECO:0000256" key="1">
    <source>
        <dbReference type="SAM" id="MobiDB-lite"/>
    </source>
</evidence>
<evidence type="ECO:0000313" key="2">
    <source>
        <dbReference type="EMBL" id="KAK3935198.1"/>
    </source>
</evidence>
<keyword evidence="3" id="KW-1185">Reference proteome</keyword>
<comment type="caution">
    <text evidence="2">The sequence shown here is derived from an EMBL/GenBank/DDBJ whole genome shotgun (WGS) entry which is preliminary data.</text>
</comment>
<protein>
    <submittedName>
        <fullName evidence="2">Uncharacterized protein</fullName>
    </submittedName>
</protein>
<accession>A0AAN6MZQ0</accession>